<feature type="transmembrane region" description="Helical" evidence="13">
    <location>
        <begin position="415"/>
        <end position="435"/>
    </location>
</feature>
<proteinExistence type="predicted"/>
<sequence length="473" mass="53783">MDFLFLFFVSSLICGGLQFYIHLKKKNITNESENNNNNNSINNKKNNNKNGTLLDIGRSEDVNNKSEIDKSNFFTENEEKQFKKFQNKYLLTYLLAMASDWLQGPYVYALYESYGYSKQEIAILFIFGFLSSLVFGMAVGPIIDKYGRKKMGIIFGIFYGFSCLTKVINSFSILLIGRLLGGIATSLLFSVFESWMIAEHNSRGFKEELLASTFYKSSLLNGLIAILSGLFASEVANRWGYVSPFLWAFSLLVVCSIIIATQWNENYGDSSSSLIETLKTSIQTSYNSPGIISIGIVQSFFEASMYTFVFMWTPTLSESPDLIGVQLPFGLIFATFMVCVMIGSSIFNLLSHIKPELLIQYILLFSSICFVIPFYFKNSLLIYMSFLSFEVLCGCYFPCIGTLRSKYIPESIRATVMNLYRVPLNILVVTILLNIERLSNQRTFLSCAIWLIISLAYYRIFISRSQELIKVNK</sequence>
<gene>
    <name evidence="14" type="ORF">RB653_001362</name>
</gene>
<feature type="transmembrane region" description="Helical" evidence="13">
    <location>
        <begin position="219"/>
        <end position="239"/>
    </location>
</feature>
<feature type="transmembrane region" description="Helical" evidence="13">
    <location>
        <begin position="245"/>
        <end position="264"/>
    </location>
</feature>
<dbReference type="GO" id="GO:0006811">
    <property type="term" value="P:monoatomic ion transport"/>
    <property type="evidence" value="ECO:0007669"/>
    <property type="project" value="UniProtKB-KW"/>
</dbReference>
<dbReference type="PANTHER" id="PTHR23516">
    <property type="entry name" value="SAM (S-ADENOSYL METHIONINE) TRANSPORTER"/>
    <property type="match status" value="1"/>
</dbReference>
<accession>A0AAN7YWK1</accession>
<feature type="transmembrane region" description="Helical" evidence="13">
    <location>
        <begin position="121"/>
        <end position="140"/>
    </location>
</feature>
<feature type="transmembrane region" description="Helical" evidence="13">
    <location>
        <begin position="441"/>
        <end position="460"/>
    </location>
</feature>
<evidence type="ECO:0000256" key="4">
    <source>
        <dbReference type="ARBA" id="ARBA00022448"/>
    </source>
</evidence>
<feature type="transmembrane region" description="Helical" evidence="13">
    <location>
        <begin position="152"/>
        <end position="173"/>
    </location>
</feature>
<dbReference type="CDD" id="cd17487">
    <property type="entry name" value="MFS_MFSD5_like"/>
    <property type="match status" value="1"/>
</dbReference>
<evidence type="ECO:0000256" key="6">
    <source>
        <dbReference type="ARBA" id="ARBA00022692"/>
    </source>
</evidence>
<evidence type="ECO:0000256" key="1">
    <source>
        <dbReference type="ARBA" id="ARBA00003019"/>
    </source>
</evidence>
<dbReference type="GO" id="GO:0005886">
    <property type="term" value="C:plasma membrane"/>
    <property type="evidence" value="ECO:0007669"/>
    <property type="project" value="UniProtKB-SubCell"/>
</dbReference>
<organism evidence="14 15">
    <name type="scientific">Dictyostelium firmibasis</name>
    <dbReference type="NCBI Taxonomy" id="79012"/>
    <lineage>
        <taxon>Eukaryota</taxon>
        <taxon>Amoebozoa</taxon>
        <taxon>Evosea</taxon>
        <taxon>Eumycetozoa</taxon>
        <taxon>Dictyostelia</taxon>
        <taxon>Dictyosteliales</taxon>
        <taxon>Dictyosteliaceae</taxon>
        <taxon>Dictyostelium</taxon>
    </lineage>
</organism>
<keyword evidence="7 13" id="KW-1133">Transmembrane helix</keyword>
<keyword evidence="8" id="KW-0406">Ion transport</keyword>
<evidence type="ECO:0000256" key="12">
    <source>
        <dbReference type="SAM" id="MobiDB-lite"/>
    </source>
</evidence>
<evidence type="ECO:0000313" key="15">
    <source>
        <dbReference type="Proteomes" id="UP001344447"/>
    </source>
</evidence>
<evidence type="ECO:0000256" key="3">
    <source>
        <dbReference type="ARBA" id="ARBA00021242"/>
    </source>
</evidence>
<dbReference type="InterPro" id="IPR036259">
    <property type="entry name" value="MFS_trans_sf"/>
</dbReference>
<feature type="transmembrane region" description="Helical" evidence="13">
    <location>
        <begin position="329"/>
        <end position="350"/>
    </location>
</feature>
<feature type="region of interest" description="Disordered" evidence="12">
    <location>
        <begin position="31"/>
        <end position="56"/>
    </location>
</feature>
<feature type="transmembrane region" description="Helical" evidence="13">
    <location>
        <begin position="90"/>
        <end position="109"/>
    </location>
</feature>
<evidence type="ECO:0000256" key="10">
    <source>
        <dbReference type="ARBA" id="ARBA00030646"/>
    </source>
</evidence>
<feature type="transmembrane region" description="Helical" evidence="13">
    <location>
        <begin position="6"/>
        <end position="23"/>
    </location>
</feature>
<dbReference type="Gene3D" id="1.20.1250.20">
    <property type="entry name" value="MFS general substrate transporter like domains"/>
    <property type="match status" value="1"/>
</dbReference>
<comment type="subcellular location">
    <subcellularLocation>
        <location evidence="2">Cell membrane</location>
        <topology evidence="2">Multi-pass membrane protein</topology>
    </subcellularLocation>
</comment>
<evidence type="ECO:0000256" key="11">
    <source>
        <dbReference type="ARBA" id="ARBA00032555"/>
    </source>
</evidence>
<feature type="transmembrane region" description="Helical" evidence="13">
    <location>
        <begin position="382"/>
        <end position="403"/>
    </location>
</feature>
<dbReference type="SUPFAM" id="SSF103473">
    <property type="entry name" value="MFS general substrate transporter"/>
    <property type="match status" value="1"/>
</dbReference>
<name>A0AAN7YWK1_9MYCE</name>
<dbReference type="GO" id="GO:0015098">
    <property type="term" value="F:molybdate ion transmembrane transporter activity"/>
    <property type="evidence" value="ECO:0007669"/>
    <property type="project" value="InterPro"/>
</dbReference>
<dbReference type="AlphaFoldDB" id="A0AAN7YWK1"/>
<evidence type="ECO:0000256" key="8">
    <source>
        <dbReference type="ARBA" id="ARBA00023065"/>
    </source>
</evidence>
<evidence type="ECO:0000256" key="13">
    <source>
        <dbReference type="SAM" id="Phobius"/>
    </source>
</evidence>
<evidence type="ECO:0000256" key="2">
    <source>
        <dbReference type="ARBA" id="ARBA00004651"/>
    </source>
</evidence>
<dbReference type="Proteomes" id="UP001344447">
    <property type="component" value="Unassembled WGS sequence"/>
</dbReference>
<keyword evidence="15" id="KW-1185">Reference proteome</keyword>
<dbReference type="EMBL" id="JAVFKY010000002">
    <property type="protein sequence ID" value="KAK5581331.1"/>
    <property type="molecule type" value="Genomic_DNA"/>
</dbReference>
<comment type="function">
    <text evidence="1">Mediates high-affinity intracellular uptake of the rare oligo-element molybdenum.</text>
</comment>
<evidence type="ECO:0000313" key="14">
    <source>
        <dbReference type="EMBL" id="KAK5581331.1"/>
    </source>
</evidence>
<comment type="caution">
    <text evidence="14">The sequence shown here is derived from an EMBL/GenBank/DDBJ whole genome shotgun (WGS) entry which is preliminary data.</text>
</comment>
<reference evidence="14 15" key="1">
    <citation type="submission" date="2023-11" db="EMBL/GenBank/DDBJ databases">
        <title>Dfirmibasis_genome.</title>
        <authorList>
            <person name="Edelbroek B."/>
            <person name="Kjellin J."/>
            <person name="Jerlstrom-Hultqvist J."/>
            <person name="Soderbom F."/>
        </authorList>
    </citation>
    <scope>NUCLEOTIDE SEQUENCE [LARGE SCALE GENOMIC DNA]</scope>
    <source>
        <strain evidence="14 15">TNS-C-14</strain>
    </source>
</reference>
<dbReference type="InterPro" id="IPR008509">
    <property type="entry name" value="MOT2/MFSD5"/>
</dbReference>
<protein>
    <recommendedName>
        <fullName evidence="3">Molybdate-anion transporter</fullName>
    </recommendedName>
    <alternativeName>
        <fullName evidence="10">Major facilitator superfamily domain-containing protein 5</fullName>
    </alternativeName>
    <alternativeName>
        <fullName evidence="11">Molybdate transporter 2 homolog</fullName>
    </alternativeName>
</protein>
<dbReference type="PANTHER" id="PTHR23516:SF1">
    <property type="entry name" value="MOLYBDATE-ANION TRANSPORTER"/>
    <property type="match status" value="1"/>
</dbReference>
<evidence type="ECO:0000256" key="7">
    <source>
        <dbReference type="ARBA" id="ARBA00022989"/>
    </source>
</evidence>
<feature type="compositionally biased region" description="Low complexity" evidence="12">
    <location>
        <begin position="31"/>
        <end position="50"/>
    </location>
</feature>
<keyword evidence="6 13" id="KW-0812">Transmembrane</keyword>
<evidence type="ECO:0000256" key="5">
    <source>
        <dbReference type="ARBA" id="ARBA00022475"/>
    </source>
</evidence>
<dbReference type="Pfam" id="PF05631">
    <property type="entry name" value="MFS_5"/>
    <property type="match status" value="1"/>
</dbReference>
<keyword evidence="5" id="KW-1003">Cell membrane</keyword>
<keyword evidence="9 13" id="KW-0472">Membrane</keyword>
<evidence type="ECO:0000256" key="9">
    <source>
        <dbReference type="ARBA" id="ARBA00023136"/>
    </source>
</evidence>
<feature type="transmembrane region" description="Helical" evidence="13">
    <location>
        <begin position="357"/>
        <end position="376"/>
    </location>
</feature>
<keyword evidence="4" id="KW-0813">Transport</keyword>